<dbReference type="PANTHER" id="PTHR43685">
    <property type="entry name" value="GLYCOSYLTRANSFERASE"/>
    <property type="match status" value="1"/>
</dbReference>
<dbReference type="AlphaFoldDB" id="A0A839QID8"/>
<organism evidence="3 4">
    <name type="scientific">Paeniglutamicibacter cryotolerans</name>
    <dbReference type="NCBI Taxonomy" id="670079"/>
    <lineage>
        <taxon>Bacteria</taxon>
        <taxon>Bacillati</taxon>
        <taxon>Actinomycetota</taxon>
        <taxon>Actinomycetes</taxon>
        <taxon>Micrococcales</taxon>
        <taxon>Micrococcaceae</taxon>
        <taxon>Paeniglutamicibacter</taxon>
    </lineage>
</organism>
<gene>
    <name evidence="3" type="ORF">E9229_002140</name>
</gene>
<feature type="region of interest" description="Disordered" evidence="1">
    <location>
        <begin position="319"/>
        <end position="340"/>
    </location>
</feature>
<dbReference type="Gene3D" id="3.90.550.10">
    <property type="entry name" value="Spore Coat Polysaccharide Biosynthesis Protein SpsA, Chain A"/>
    <property type="match status" value="1"/>
</dbReference>
<feature type="transmembrane region" description="Helical" evidence="2">
    <location>
        <begin position="435"/>
        <end position="454"/>
    </location>
</feature>
<feature type="transmembrane region" description="Helical" evidence="2">
    <location>
        <begin position="1021"/>
        <end position="1041"/>
    </location>
</feature>
<evidence type="ECO:0000313" key="3">
    <source>
        <dbReference type="EMBL" id="MBB2995949.1"/>
    </source>
</evidence>
<dbReference type="GO" id="GO:0016740">
    <property type="term" value="F:transferase activity"/>
    <property type="evidence" value="ECO:0007669"/>
    <property type="project" value="UniProtKB-KW"/>
</dbReference>
<evidence type="ECO:0000313" key="4">
    <source>
        <dbReference type="Proteomes" id="UP000523000"/>
    </source>
</evidence>
<sequence length="1085" mass="112395">MDALRAQTRQIDRFIGVDAGSSDGSEELLRAGLPGNAQVLQVPPHSLGASVAAAVAALEPLKPEYEEWLWLIHDDSAPAPDALEILLTTVEATLSVTIAGCKQLDRTSPRRLLDVGLGINKHAERVTLIEIDEVDQGQYDSRTDSFAVNSAGMLIKRSVFEELGGFDPALPGAGDDLDLCWRNRLLGKRVVIVPAAKMFHEPDVVRSLAGPREVRRAEVYLRLKHAPAAKVPFLAIGALIGALCRLVGSLISKDPAYAFSQLGATLSAMSHPVKLARSRRSAAATRKVPRSSIDRLLTDQHLVREHRRHLLQAMDHDEVHGDGTGATAAPSNPSGDARNDFTALATPARTSAAVSAILAVSGALVLSLIGLRSLIGAPALGGGSLLPVSVVPAEILNNAFGWWQSLGVGSPGAGDRFDLLLWLAALLGGGNANQALVLLTLLAMPVAALSAWIGAGAVTSGRAPRLLAGLLWAVSPALQVALGSGRPGAVLVHVLLPLLLLALLRTVGAASPPASDPAAHGSEPVRPGFNGVPSWAAAATASLLLAVMAAASPALAPVALVLLVLFALLLGSRGKTLWWVPLPMLAAALPTVVSAWGNTRALLADPGLPRGFTPAPLWEQVLGFPVAFDPASPLVGIVPGWLPAAPWAMVAALAIGVPVLVLAVCSLFAIGRNGRLAKMMWLVGVLALGAGYGAGFIATSVASGVLVTPFTGPFTSVFAFCMILCAGLGIQHLRTAGNRSHAPEKGHRLVLSTATVMVLVSLAAGSALWLGTWNTAQLVEPVATTTLPATAADRAAGAFEDRSLVIAPGDAGSMTAALMSGGGTTLDSLSGIVAANTLTGSLLAPERRPADGSEELIRQTVATLVSDSAIDPRPALSELGVGFIVLQETTGGIGHLAAQLDAVPGLAPVGRTDAGWLWRVQATGELLGTETVNDSTARVQIRENGKSTTLLPSHRGEVAGAPVAPGDAGRMLVLAERADPGWRATLDGQALPQADSGWAQGFDLGSSSGELTVGHVDFWKYPVMALQGLVLIMALLLAVPVPSRRRFAGRRLVEYRTTGQAESIGDLDAGQAAANVETTEKRTRK</sequence>
<keyword evidence="2" id="KW-0472">Membrane</keyword>
<dbReference type="Proteomes" id="UP000523000">
    <property type="component" value="Unassembled WGS sequence"/>
</dbReference>
<dbReference type="InterPro" id="IPR029044">
    <property type="entry name" value="Nucleotide-diphossugar_trans"/>
</dbReference>
<feature type="transmembrane region" description="Helical" evidence="2">
    <location>
        <begin position="352"/>
        <end position="375"/>
    </location>
</feature>
<feature type="transmembrane region" description="Helical" evidence="2">
    <location>
        <begin position="577"/>
        <end position="597"/>
    </location>
</feature>
<dbReference type="Pfam" id="PF13641">
    <property type="entry name" value="Glyco_tranf_2_3"/>
    <property type="match status" value="1"/>
</dbReference>
<comment type="caution">
    <text evidence="3">The sequence shown here is derived from an EMBL/GenBank/DDBJ whole genome shotgun (WGS) entry which is preliminary data.</text>
</comment>
<dbReference type="PANTHER" id="PTHR43685:SF3">
    <property type="entry name" value="SLR2126 PROTEIN"/>
    <property type="match status" value="1"/>
</dbReference>
<feature type="transmembrane region" description="Helical" evidence="2">
    <location>
        <begin position="750"/>
        <end position="771"/>
    </location>
</feature>
<proteinExistence type="predicted"/>
<keyword evidence="4" id="KW-1185">Reference proteome</keyword>
<keyword evidence="2" id="KW-1133">Transmembrane helix</keyword>
<accession>A0A839QID8</accession>
<dbReference type="InterPro" id="IPR050834">
    <property type="entry name" value="Glycosyltransf_2"/>
</dbReference>
<reference evidence="3 4" key="1">
    <citation type="submission" date="2020-08" db="EMBL/GenBank/DDBJ databases">
        <title>Sequencing the genomes of 1000 actinobacteria strains.</title>
        <authorList>
            <person name="Klenk H.-P."/>
        </authorList>
    </citation>
    <scope>NUCLEOTIDE SEQUENCE [LARGE SCALE GENOMIC DNA]</scope>
    <source>
        <strain evidence="3 4">DSM 22826</strain>
    </source>
</reference>
<name>A0A839QID8_9MICC</name>
<feature type="transmembrane region" description="Helical" evidence="2">
    <location>
        <begin position="488"/>
        <end position="507"/>
    </location>
</feature>
<protein>
    <submittedName>
        <fullName evidence="3">GT2 family glycosyltransferase</fullName>
    </submittedName>
</protein>
<evidence type="ECO:0000256" key="1">
    <source>
        <dbReference type="SAM" id="MobiDB-lite"/>
    </source>
</evidence>
<dbReference type="EMBL" id="JACHVS010000001">
    <property type="protein sequence ID" value="MBB2995949.1"/>
    <property type="molecule type" value="Genomic_DNA"/>
</dbReference>
<feature type="transmembrane region" description="Helical" evidence="2">
    <location>
        <begin position="682"/>
        <end position="707"/>
    </location>
</feature>
<keyword evidence="2" id="KW-0812">Transmembrane</keyword>
<feature type="transmembrane region" description="Helical" evidence="2">
    <location>
        <begin position="713"/>
        <end position="730"/>
    </location>
</feature>
<keyword evidence="3" id="KW-0808">Transferase</keyword>
<dbReference type="SUPFAM" id="SSF53448">
    <property type="entry name" value="Nucleotide-diphospho-sugar transferases"/>
    <property type="match status" value="1"/>
</dbReference>
<feature type="transmembrane region" description="Helical" evidence="2">
    <location>
        <begin position="647"/>
        <end position="670"/>
    </location>
</feature>
<feature type="transmembrane region" description="Helical" evidence="2">
    <location>
        <begin position="554"/>
        <end position="570"/>
    </location>
</feature>
<evidence type="ECO:0000256" key="2">
    <source>
        <dbReference type="SAM" id="Phobius"/>
    </source>
</evidence>